<sequence>MREIPASIAERLPAAAQLFAERGLNDTKIEDVAAATGIAKATLYYYFAGKDEILAFLLEDVLQQIANVVNEIVRAGGSGADRLRLVIAAQLRVMAQRPAACRALIGELGRAARMPLVAGMISAAYVQPVEALLLDGAADGSLVTVGNARAAAVALFGAVTTSALSYLTTRDALDEDLVARTIDDMLFIGLRPRDCGNGARP</sequence>
<dbReference type="GO" id="GO:0003700">
    <property type="term" value="F:DNA-binding transcription factor activity"/>
    <property type="evidence" value="ECO:0007669"/>
    <property type="project" value="TreeGrafter"/>
</dbReference>
<dbReference type="InterPro" id="IPR001647">
    <property type="entry name" value="HTH_TetR"/>
</dbReference>
<reference evidence="4" key="3">
    <citation type="submission" date="2020-02" db="EMBL/GenBank/DDBJ databases">
        <authorList>
            <person name="Matsumoto Y."/>
            <person name="Motooka D."/>
            <person name="Nakamura S."/>
        </authorList>
    </citation>
    <scope>NUCLEOTIDE SEQUENCE</scope>
    <source>
        <strain evidence="4">JCM 16367</strain>
    </source>
</reference>
<dbReference type="EMBL" id="AP022583">
    <property type="protein sequence ID" value="BBY05856.1"/>
    <property type="molecule type" value="Genomic_DNA"/>
</dbReference>
<keyword evidence="6" id="KW-1185">Reference proteome</keyword>
<name>A0A7I7PBE5_9MYCO</name>
<feature type="DNA-binding region" description="H-T-H motif" evidence="2">
    <location>
        <begin position="28"/>
        <end position="47"/>
    </location>
</feature>
<reference evidence="5 6" key="1">
    <citation type="submission" date="2017-02" db="EMBL/GenBank/DDBJ databases">
        <title>The new phylogeny of genus Mycobacterium.</title>
        <authorList>
            <person name="Tortoli E."/>
            <person name="Trovato A."/>
            <person name="Cirillo D.M."/>
        </authorList>
    </citation>
    <scope>NUCLEOTIDE SEQUENCE [LARGE SCALE GENOMIC DNA]</scope>
    <source>
        <strain evidence="5 6">DSM 45145</strain>
    </source>
</reference>
<evidence type="ECO:0000313" key="5">
    <source>
        <dbReference type="EMBL" id="ORB17749.1"/>
    </source>
</evidence>
<dbReference type="PANTHER" id="PTHR30055">
    <property type="entry name" value="HTH-TYPE TRANSCRIPTIONAL REGULATOR RUTR"/>
    <property type="match status" value="1"/>
</dbReference>
<dbReference type="SUPFAM" id="SSF48498">
    <property type="entry name" value="Tetracyclin repressor-like, C-terminal domain"/>
    <property type="match status" value="1"/>
</dbReference>
<dbReference type="Pfam" id="PF00440">
    <property type="entry name" value="TetR_N"/>
    <property type="match status" value="1"/>
</dbReference>
<dbReference type="Proteomes" id="UP000192374">
    <property type="component" value="Unassembled WGS sequence"/>
</dbReference>
<dbReference type="OrthoDB" id="9785164at2"/>
<evidence type="ECO:0000256" key="1">
    <source>
        <dbReference type="ARBA" id="ARBA00023125"/>
    </source>
</evidence>
<dbReference type="GO" id="GO:0000976">
    <property type="term" value="F:transcription cis-regulatory region binding"/>
    <property type="evidence" value="ECO:0007669"/>
    <property type="project" value="TreeGrafter"/>
</dbReference>
<keyword evidence="1 2" id="KW-0238">DNA-binding</keyword>
<organism evidence="4 7">
    <name type="scientific">Mycobacterium noviomagense</name>
    <dbReference type="NCBI Taxonomy" id="459858"/>
    <lineage>
        <taxon>Bacteria</taxon>
        <taxon>Bacillati</taxon>
        <taxon>Actinomycetota</taxon>
        <taxon>Actinomycetes</taxon>
        <taxon>Mycobacteriales</taxon>
        <taxon>Mycobacteriaceae</taxon>
        <taxon>Mycobacterium</taxon>
    </lineage>
</organism>
<dbReference type="SUPFAM" id="SSF46689">
    <property type="entry name" value="Homeodomain-like"/>
    <property type="match status" value="1"/>
</dbReference>
<dbReference type="AlphaFoldDB" id="A0A7I7PBE5"/>
<gene>
    <name evidence="5" type="ORF">BST37_03185</name>
    <name evidence="4" type="ORF">MNVI_11740</name>
</gene>
<dbReference type="EMBL" id="MVIC01000003">
    <property type="protein sequence ID" value="ORB17749.1"/>
    <property type="molecule type" value="Genomic_DNA"/>
</dbReference>
<dbReference type="KEGG" id="mnv:MNVI_11740"/>
<dbReference type="Gene3D" id="1.10.357.10">
    <property type="entry name" value="Tetracycline Repressor, domain 2"/>
    <property type="match status" value="1"/>
</dbReference>
<dbReference type="Gene3D" id="1.10.10.60">
    <property type="entry name" value="Homeodomain-like"/>
    <property type="match status" value="1"/>
</dbReference>
<dbReference type="InterPro" id="IPR009057">
    <property type="entry name" value="Homeodomain-like_sf"/>
</dbReference>
<protein>
    <submittedName>
        <fullName evidence="5">TetR family transcriptional regulator</fullName>
    </submittedName>
</protein>
<reference evidence="4 7" key="2">
    <citation type="journal article" date="2019" name="Emerg. Microbes Infect.">
        <title>Comprehensive subspecies identification of 175 nontuberculous mycobacteria species based on 7547 genomic profiles.</title>
        <authorList>
            <person name="Matsumoto Y."/>
            <person name="Kinjo T."/>
            <person name="Motooka D."/>
            <person name="Nabeya D."/>
            <person name="Jung N."/>
            <person name="Uechi K."/>
            <person name="Horii T."/>
            <person name="Iida T."/>
            <person name="Fujita J."/>
            <person name="Nakamura S."/>
        </authorList>
    </citation>
    <scope>NUCLEOTIDE SEQUENCE [LARGE SCALE GENOMIC DNA]</scope>
    <source>
        <strain evidence="4 7">JCM 16367</strain>
    </source>
</reference>
<dbReference type="Proteomes" id="UP000466894">
    <property type="component" value="Chromosome"/>
</dbReference>
<dbReference type="PROSITE" id="PS50977">
    <property type="entry name" value="HTH_TETR_2"/>
    <property type="match status" value="1"/>
</dbReference>
<feature type="domain" description="HTH tetR-type" evidence="3">
    <location>
        <begin position="5"/>
        <end position="65"/>
    </location>
</feature>
<evidence type="ECO:0000259" key="3">
    <source>
        <dbReference type="PROSITE" id="PS50977"/>
    </source>
</evidence>
<evidence type="ECO:0000313" key="6">
    <source>
        <dbReference type="Proteomes" id="UP000192374"/>
    </source>
</evidence>
<dbReference type="PANTHER" id="PTHR30055:SF226">
    <property type="entry name" value="HTH-TYPE TRANSCRIPTIONAL REGULATOR PKSA"/>
    <property type="match status" value="1"/>
</dbReference>
<dbReference type="InterPro" id="IPR050109">
    <property type="entry name" value="HTH-type_TetR-like_transc_reg"/>
</dbReference>
<evidence type="ECO:0000313" key="7">
    <source>
        <dbReference type="Proteomes" id="UP000466894"/>
    </source>
</evidence>
<evidence type="ECO:0000313" key="4">
    <source>
        <dbReference type="EMBL" id="BBY05856.1"/>
    </source>
</evidence>
<accession>A0A7I7PBE5</accession>
<dbReference type="PRINTS" id="PR00455">
    <property type="entry name" value="HTHTETR"/>
</dbReference>
<proteinExistence type="predicted"/>
<dbReference type="InterPro" id="IPR036271">
    <property type="entry name" value="Tet_transcr_reg_TetR-rel_C_sf"/>
</dbReference>
<evidence type="ECO:0000256" key="2">
    <source>
        <dbReference type="PROSITE-ProRule" id="PRU00335"/>
    </source>
</evidence>
<dbReference type="RefSeq" id="WP_083085403.1">
    <property type="nucleotide sequence ID" value="NZ_AP022583.1"/>
</dbReference>